<protein>
    <recommendedName>
        <fullName evidence="10">Tannase</fullName>
    </recommendedName>
</protein>
<evidence type="ECO:0000256" key="5">
    <source>
        <dbReference type="ARBA" id="ARBA00022801"/>
    </source>
</evidence>
<keyword evidence="2" id="KW-0719">Serine esterase</keyword>
<keyword evidence="6" id="KW-0106">Calcium</keyword>
<evidence type="ECO:0000256" key="7">
    <source>
        <dbReference type="ARBA" id="ARBA00023157"/>
    </source>
</evidence>
<evidence type="ECO:0000256" key="1">
    <source>
        <dbReference type="ARBA" id="ARBA00006249"/>
    </source>
</evidence>
<keyword evidence="3" id="KW-0479">Metal-binding</keyword>
<keyword evidence="4" id="KW-0732">Signal</keyword>
<comment type="caution">
    <text evidence="8">The sequence shown here is derived from an EMBL/GenBank/DDBJ whole genome shotgun (WGS) entry which is preliminary data.</text>
</comment>
<evidence type="ECO:0000256" key="3">
    <source>
        <dbReference type="ARBA" id="ARBA00022723"/>
    </source>
</evidence>
<dbReference type="AlphaFoldDB" id="A0A1C0ZZ22"/>
<evidence type="ECO:0000313" key="9">
    <source>
        <dbReference type="Proteomes" id="UP000093309"/>
    </source>
</evidence>
<dbReference type="InterPro" id="IPR029058">
    <property type="entry name" value="AB_hydrolase_fold"/>
</dbReference>
<evidence type="ECO:0008006" key="10">
    <source>
        <dbReference type="Google" id="ProtNLM"/>
    </source>
</evidence>
<organism evidence="8 9">
    <name type="scientific">Paenibacillus pectinilyticus</name>
    <dbReference type="NCBI Taxonomy" id="512399"/>
    <lineage>
        <taxon>Bacteria</taxon>
        <taxon>Bacillati</taxon>
        <taxon>Bacillota</taxon>
        <taxon>Bacilli</taxon>
        <taxon>Bacillales</taxon>
        <taxon>Paenibacillaceae</taxon>
        <taxon>Paenibacillus</taxon>
    </lineage>
</organism>
<evidence type="ECO:0000256" key="6">
    <source>
        <dbReference type="ARBA" id="ARBA00022837"/>
    </source>
</evidence>
<dbReference type="EMBL" id="LYPC01000023">
    <property type="protein sequence ID" value="OCT13368.1"/>
    <property type="molecule type" value="Genomic_DNA"/>
</dbReference>
<accession>A0A1C0ZZ22</accession>
<evidence type="ECO:0000256" key="2">
    <source>
        <dbReference type="ARBA" id="ARBA00022487"/>
    </source>
</evidence>
<sequence>MELWEEVFKNAEIRGGTITCAEMVLHGSFSLPDGKMISDLPAFCRIAVNLKPTPQSNIQVEIWLPEENWNGNFLGTGNGGGAGSISYAPLAFGIRRGYATANTDLGTSPNADSAVGQPERWADFGHRATHEMTVVAKEIVALFYKKSAKYAYFIGCSTGGQQALMEAQRYPSDYNGIIAGAPANNRTHLHTGFLWNLKAMNQSSGAMLSEEQLKLVTQTVIDQWQGNDGGASEDNFLTDPRRCDFDPDTIPTRNATDNNKGLTSEQLSGLKQIYAGPTNPRTGERIYTPLPYGSESIPGGIGIQQDPELVSSLLYLFKWAFGADFDYTKFDFDRDLDTLNDRLAPLLNANNPDLSEMKELGGKILMYTGMSDPLVPYQDALHYYDRVIEDQGGLSQTQSFFRFFLVPGMGHCGGGPGLNDIGLGGSPYVQQDREHDVLSALVAWVEHGIAPEKIIATAFKDSFAPNGVSFQRPIYPYPQLPEYVDGDPTLPSSYQGVHHPQGGVLIPAERYLI</sequence>
<evidence type="ECO:0000313" key="8">
    <source>
        <dbReference type="EMBL" id="OCT13368.1"/>
    </source>
</evidence>
<dbReference type="STRING" id="512399.A8709_03705"/>
<dbReference type="InterPro" id="IPR011118">
    <property type="entry name" value="Tannase/feruloyl_esterase"/>
</dbReference>
<keyword evidence="5" id="KW-0378">Hydrolase</keyword>
<dbReference type="SUPFAM" id="SSF53474">
    <property type="entry name" value="alpha/beta-Hydrolases"/>
    <property type="match status" value="1"/>
</dbReference>
<reference evidence="9" key="1">
    <citation type="submission" date="2016-05" db="EMBL/GenBank/DDBJ databases">
        <title>Paenibacillus oryzae. sp. nov., isolated from the rice root.</title>
        <authorList>
            <person name="Zhang J."/>
            <person name="Zhang X."/>
        </authorList>
    </citation>
    <scope>NUCLEOTIDE SEQUENCE [LARGE SCALE GENOMIC DNA]</scope>
    <source>
        <strain evidence="9">KCTC13222</strain>
    </source>
</reference>
<keyword evidence="7" id="KW-1015">Disulfide bond</keyword>
<dbReference type="PANTHER" id="PTHR33938">
    <property type="entry name" value="FERULOYL ESTERASE B-RELATED"/>
    <property type="match status" value="1"/>
</dbReference>
<dbReference type="PANTHER" id="PTHR33938:SF15">
    <property type="entry name" value="FERULOYL ESTERASE B-RELATED"/>
    <property type="match status" value="1"/>
</dbReference>
<dbReference type="GO" id="GO:0046872">
    <property type="term" value="F:metal ion binding"/>
    <property type="evidence" value="ECO:0007669"/>
    <property type="project" value="UniProtKB-KW"/>
</dbReference>
<dbReference type="Pfam" id="PF07519">
    <property type="entry name" value="Tannase"/>
    <property type="match status" value="2"/>
</dbReference>
<dbReference type="RefSeq" id="WP_065854256.1">
    <property type="nucleotide sequence ID" value="NZ_LYPC01000023.1"/>
</dbReference>
<proteinExistence type="inferred from homology"/>
<name>A0A1C0ZZ22_9BACL</name>
<dbReference type="Gene3D" id="3.40.50.1820">
    <property type="entry name" value="alpha/beta hydrolase"/>
    <property type="match status" value="1"/>
</dbReference>
<dbReference type="Proteomes" id="UP000093309">
    <property type="component" value="Unassembled WGS sequence"/>
</dbReference>
<keyword evidence="9" id="KW-1185">Reference proteome</keyword>
<dbReference type="GO" id="GO:0052689">
    <property type="term" value="F:carboxylic ester hydrolase activity"/>
    <property type="evidence" value="ECO:0007669"/>
    <property type="project" value="UniProtKB-KW"/>
</dbReference>
<comment type="similarity">
    <text evidence="1">Belongs to the tannase family.</text>
</comment>
<gene>
    <name evidence="8" type="ORF">A8709_03705</name>
</gene>
<evidence type="ECO:0000256" key="4">
    <source>
        <dbReference type="ARBA" id="ARBA00022729"/>
    </source>
</evidence>